<dbReference type="Proteomes" id="UP000813824">
    <property type="component" value="Unassembled WGS sequence"/>
</dbReference>
<dbReference type="Gene3D" id="1.10.12.10">
    <property type="entry name" value="Lyase 2-enoyl-coa Hydratase, Chain A, domain 2"/>
    <property type="match status" value="1"/>
</dbReference>
<dbReference type="Pfam" id="PF00378">
    <property type="entry name" value="ECH_1"/>
    <property type="match status" value="1"/>
</dbReference>
<evidence type="ECO:0000256" key="1">
    <source>
        <dbReference type="ARBA" id="ARBA00005254"/>
    </source>
</evidence>
<dbReference type="EMBL" id="JAEVFJ010000014">
    <property type="protein sequence ID" value="KAH8101022.1"/>
    <property type="molecule type" value="Genomic_DNA"/>
</dbReference>
<dbReference type="PANTHER" id="PTHR43684:SF4">
    <property type="entry name" value="ENOYL-COA HYDRATASE_ISOMERASE FAMILY PROTEIN (AFU_ORTHOLOGUE AFUA_1G01890)"/>
    <property type="match status" value="1"/>
</dbReference>
<dbReference type="InterPro" id="IPR051053">
    <property type="entry name" value="ECH/Chromodomain_protein"/>
</dbReference>
<evidence type="ECO:0000313" key="2">
    <source>
        <dbReference type="EMBL" id="KAH8101022.1"/>
    </source>
</evidence>
<evidence type="ECO:0000313" key="3">
    <source>
        <dbReference type="Proteomes" id="UP000813824"/>
    </source>
</evidence>
<keyword evidence="3" id="KW-1185">Reference proteome</keyword>
<dbReference type="OrthoDB" id="2018133at2759"/>
<dbReference type="PANTHER" id="PTHR43684">
    <property type="match status" value="1"/>
</dbReference>
<dbReference type="InterPro" id="IPR001753">
    <property type="entry name" value="Enoyl-CoA_hydra/iso"/>
</dbReference>
<name>A0A8K0XQF0_9AGAR</name>
<dbReference type="AlphaFoldDB" id="A0A8K0XQF0"/>
<comment type="caution">
    <text evidence="2">The sequence shown here is derived from an EMBL/GenBank/DDBJ whole genome shotgun (WGS) entry which is preliminary data.</text>
</comment>
<dbReference type="SUPFAM" id="SSF52096">
    <property type="entry name" value="ClpP/crotonase"/>
    <property type="match status" value="1"/>
</dbReference>
<dbReference type="InterPro" id="IPR029045">
    <property type="entry name" value="ClpP/crotonase-like_dom_sf"/>
</dbReference>
<comment type="similarity">
    <text evidence="1">Belongs to the enoyl-CoA hydratase/isomerase family.</text>
</comment>
<proteinExistence type="inferred from homology"/>
<dbReference type="InterPro" id="IPR014748">
    <property type="entry name" value="Enoyl-CoA_hydra_C"/>
</dbReference>
<accession>A0A8K0XQF0</accession>
<reference evidence="2" key="1">
    <citation type="journal article" date="2021" name="New Phytol.">
        <title>Evolutionary innovations through gain and loss of genes in the ectomycorrhizal Boletales.</title>
        <authorList>
            <person name="Wu G."/>
            <person name="Miyauchi S."/>
            <person name="Morin E."/>
            <person name="Kuo A."/>
            <person name="Drula E."/>
            <person name="Varga T."/>
            <person name="Kohler A."/>
            <person name="Feng B."/>
            <person name="Cao Y."/>
            <person name="Lipzen A."/>
            <person name="Daum C."/>
            <person name="Hundley H."/>
            <person name="Pangilinan J."/>
            <person name="Johnson J."/>
            <person name="Barry K."/>
            <person name="LaButti K."/>
            <person name="Ng V."/>
            <person name="Ahrendt S."/>
            <person name="Min B."/>
            <person name="Choi I.G."/>
            <person name="Park H."/>
            <person name="Plett J.M."/>
            <person name="Magnuson J."/>
            <person name="Spatafora J.W."/>
            <person name="Nagy L.G."/>
            <person name="Henrissat B."/>
            <person name="Grigoriev I.V."/>
            <person name="Yang Z.L."/>
            <person name="Xu J."/>
            <person name="Martin F.M."/>
        </authorList>
    </citation>
    <scope>NUCLEOTIDE SEQUENCE</scope>
    <source>
        <strain evidence="2">KKN 215</strain>
    </source>
</reference>
<organism evidence="2 3">
    <name type="scientific">Cristinia sonorae</name>
    <dbReference type="NCBI Taxonomy" id="1940300"/>
    <lineage>
        <taxon>Eukaryota</taxon>
        <taxon>Fungi</taxon>
        <taxon>Dikarya</taxon>
        <taxon>Basidiomycota</taxon>
        <taxon>Agaricomycotina</taxon>
        <taxon>Agaricomycetes</taxon>
        <taxon>Agaricomycetidae</taxon>
        <taxon>Agaricales</taxon>
        <taxon>Pleurotineae</taxon>
        <taxon>Stephanosporaceae</taxon>
        <taxon>Cristinia</taxon>
    </lineage>
</organism>
<protein>
    <submittedName>
        <fullName evidence="2">Peroxisomal enoyl-CoA-hydratase</fullName>
    </submittedName>
</protein>
<gene>
    <name evidence="2" type="ORF">BXZ70DRAFT_892481</name>
</gene>
<sequence length="301" mass="33011">MSALQYESLGFTDIIVRLEDGVAILTLNRAKQRNTWSISLVNELIKAFDLFNRDDRVRVVILTAEPTAPSFCSGADISRGWGGMFSEEVQHEGPHAHRDTGGLVSLAILRCRKITIVAVNGHAVGVGMTALQLPFDFRFIWGGAKLALPFVRRGVSPEAISTYLLPRLIGHSRATALMLSGATVSPDSPLLQGLYHEIHPTRDAVFPAALAFGKELAANTSQGSIAVTKGLLWRGADTPEGQFLLDSRAIQILGMSGDAEEGAKAFKERRPVNFKETLSKNLPNWFPWWTEVDVKHRKAKL</sequence>
<dbReference type="Gene3D" id="3.90.226.10">
    <property type="entry name" value="2-enoyl-CoA Hydratase, Chain A, domain 1"/>
    <property type="match status" value="1"/>
</dbReference>
<dbReference type="CDD" id="cd06558">
    <property type="entry name" value="crotonase-like"/>
    <property type="match status" value="1"/>
</dbReference>